<sequence length="431" mass="48075">MNKKSHKISVTSLILLLYLLTPQIGSGQALSGWVLDSLSGEPLVNANIWDAQSEKGTSTDGFGRFHLTINEGTSLLIVSYVGYISDTISVKELQNFELTFRLQPTAIDQVTISSHRVNAGEQFGRFQIPIQQLNNINFILGEQDLLHSLAGLPGVSLGDMASNGLMARGGKTGHNLILLDGAPVYNTNHLLGMFSTFNSSIVKNVDFYKGGLPARYGGRLSLVIDVSTREGNREEFKSDLKVGLINSGYNIEGPIGKSASFIGTFRASYLGLVVLPLKWLYNSGQIDTYVNYWMYDGNLKFNWHPSENDHFYASFYISQDVTPIYSGTFDAQDESGTENRLKWGNNVLSVRYSRQWNHHLFSKLQAYSSGYSNQQSTFNRDYEGGSISSEVNYNERSSIRETGLVNQNDKIQSIMPYMKVKHIMTVLKSMK</sequence>
<organism evidence="3 4">
    <name type="scientific">Membranihabitans marinus</name>
    <dbReference type="NCBI Taxonomy" id="1227546"/>
    <lineage>
        <taxon>Bacteria</taxon>
        <taxon>Pseudomonadati</taxon>
        <taxon>Bacteroidota</taxon>
        <taxon>Saprospiria</taxon>
        <taxon>Saprospirales</taxon>
        <taxon>Saprospiraceae</taxon>
        <taxon>Membranihabitans</taxon>
    </lineage>
</organism>
<dbReference type="RefSeq" id="WP_222581825.1">
    <property type="nucleotide sequence ID" value="NZ_JAHVHU010000031.1"/>
</dbReference>
<keyword evidence="4" id="KW-1185">Reference proteome</keyword>
<feature type="domain" description="TonB-dependent receptor plug" evidence="2">
    <location>
        <begin position="142"/>
        <end position="218"/>
    </location>
</feature>
<keyword evidence="1" id="KW-0732">Signal</keyword>
<dbReference type="PANTHER" id="PTHR30069">
    <property type="entry name" value="TONB-DEPENDENT OUTER MEMBRANE RECEPTOR"/>
    <property type="match status" value="1"/>
</dbReference>
<dbReference type="GO" id="GO:0015344">
    <property type="term" value="F:siderophore uptake transmembrane transporter activity"/>
    <property type="evidence" value="ECO:0007669"/>
    <property type="project" value="TreeGrafter"/>
</dbReference>
<name>A0A953HY47_9BACT</name>
<dbReference type="SUPFAM" id="SSF56935">
    <property type="entry name" value="Porins"/>
    <property type="match status" value="1"/>
</dbReference>
<dbReference type="AlphaFoldDB" id="A0A953HY47"/>
<dbReference type="InterPro" id="IPR008969">
    <property type="entry name" value="CarboxyPept-like_regulatory"/>
</dbReference>
<dbReference type="Pfam" id="PF13715">
    <property type="entry name" value="CarbopepD_reg_2"/>
    <property type="match status" value="1"/>
</dbReference>
<reference evidence="3" key="1">
    <citation type="submission" date="2021-06" db="EMBL/GenBank/DDBJ databases">
        <title>44 bacteria genomes isolated from Dapeng, Shenzhen.</title>
        <authorList>
            <person name="Zheng W."/>
            <person name="Yu S."/>
            <person name="Huang Y."/>
        </authorList>
    </citation>
    <scope>NUCLEOTIDE SEQUENCE</scope>
    <source>
        <strain evidence="3">DP5N28-2</strain>
    </source>
</reference>
<dbReference type="Gene3D" id="2.170.130.10">
    <property type="entry name" value="TonB-dependent receptor, plug domain"/>
    <property type="match status" value="1"/>
</dbReference>
<dbReference type="Pfam" id="PF07715">
    <property type="entry name" value="Plug"/>
    <property type="match status" value="1"/>
</dbReference>
<dbReference type="InterPro" id="IPR012910">
    <property type="entry name" value="Plug_dom"/>
</dbReference>
<evidence type="ECO:0000259" key="2">
    <source>
        <dbReference type="Pfam" id="PF07715"/>
    </source>
</evidence>
<evidence type="ECO:0000256" key="1">
    <source>
        <dbReference type="ARBA" id="ARBA00022729"/>
    </source>
</evidence>
<comment type="caution">
    <text evidence="3">The sequence shown here is derived from an EMBL/GenBank/DDBJ whole genome shotgun (WGS) entry which is preliminary data.</text>
</comment>
<dbReference type="Gene3D" id="2.60.40.1120">
    <property type="entry name" value="Carboxypeptidase-like, regulatory domain"/>
    <property type="match status" value="1"/>
</dbReference>
<dbReference type="InterPro" id="IPR037066">
    <property type="entry name" value="Plug_dom_sf"/>
</dbReference>
<keyword evidence="3" id="KW-0675">Receptor</keyword>
<dbReference type="Proteomes" id="UP000753961">
    <property type="component" value="Unassembled WGS sequence"/>
</dbReference>
<dbReference type="EMBL" id="JAHVHU010000031">
    <property type="protein sequence ID" value="MBY5960276.1"/>
    <property type="molecule type" value="Genomic_DNA"/>
</dbReference>
<dbReference type="PANTHER" id="PTHR30069:SF29">
    <property type="entry name" value="HEMOGLOBIN AND HEMOGLOBIN-HAPTOGLOBIN-BINDING PROTEIN 1-RELATED"/>
    <property type="match status" value="1"/>
</dbReference>
<dbReference type="GO" id="GO:0044718">
    <property type="term" value="P:siderophore transmembrane transport"/>
    <property type="evidence" value="ECO:0007669"/>
    <property type="project" value="TreeGrafter"/>
</dbReference>
<accession>A0A953HY47</accession>
<protein>
    <submittedName>
        <fullName evidence="3">TonB-dependent receptor</fullName>
    </submittedName>
</protein>
<dbReference type="InterPro" id="IPR039426">
    <property type="entry name" value="TonB-dep_rcpt-like"/>
</dbReference>
<proteinExistence type="predicted"/>
<dbReference type="SUPFAM" id="SSF49464">
    <property type="entry name" value="Carboxypeptidase regulatory domain-like"/>
    <property type="match status" value="1"/>
</dbReference>
<evidence type="ECO:0000313" key="4">
    <source>
        <dbReference type="Proteomes" id="UP000753961"/>
    </source>
</evidence>
<evidence type="ECO:0000313" key="3">
    <source>
        <dbReference type="EMBL" id="MBY5960276.1"/>
    </source>
</evidence>
<gene>
    <name evidence="3" type="ORF">KUV50_19160</name>
</gene>